<dbReference type="AlphaFoldDB" id="A0A4R6RHS4"/>
<organism evidence="2 3">
    <name type="scientific">Aquabacterium commune</name>
    <dbReference type="NCBI Taxonomy" id="70586"/>
    <lineage>
        <taxon>Bacteria</taxon>
        <taxon>Pseudomonadati</taxon>
        <taxon>Pseudomonadota</taxon>
        <taxon>Betaproteobacteria</taxon>
        <taxon>Burkholderiales</taxon>
        <taxon>Aquabacterium</taxon>
    </lineage>
</organism>
<evidence type="ECO:0000256" key="1">
    <source>
        <dbReference type="SAM" id="Coils"/>
    </source>
</evidence>
<dbReference type="Proteomes" id="UP000294593">
    <property type="component" value="Unassembled WGS sequence"/>
</dbReference>
<dbReference type="OrthoDB" id="8585321at2"/>
<dbReference type="Pfam" id="PF20567">
    <property type="entry name" value="DUF6776"/>
    <property type="match status" value="1"/>
</dbReference>
<dbReference type="SUPFAM" id="SSF51679">
    <property type="entry name" value="Bacterial luciferase-like"/>
    <property type="match status" value="1"/>
</dbReference>
<dbReference type="EMBL" id="SNXW01000002">
    <property type="protein sequence ID" value="TDP86009.1"/>
    <property type="molecule type" value="Genomic_DNA"/>
</dbReference>
<evidence type="ECO:0000313" key="2">
    <source>
        <dbReference type="EMBL" id="TDP86009.1"/>
    </source>
</evidence>
<dbReference type="InterPro" id="IPR046703">
    <property type="entry name" value="DUF6776"/>
</dbReference>
<comment type="caution">
    <text evidence="2">The sequence shown here is derived from an EMBL/GenBank/DDBJ whole genome shotgun (WGS) entry which is preliminary data.</text>
</comment>
<proteinExistence type="predicted"/>
<accession>A0A4R6RHS4</accession>
<keyword evidence="1" id="KW-0175">Coiled coil</keyword>
<dbReference type="InterPro" id="IPR036661">
    <property type="entry name" value="Luciferase-like_sf"/>
</dbReference>
<protein>
    <submittedName>
        <fullName evidence="2">Uncharacterized protein</fullName>
    </submittedName>
</protein>
<dbReference type="GO" id="GO:0016705">
    <property type="term" value="F:oxidoreductase activity, acting on paired donors, with incorporation or reduction of molecular oxygen"/>
    <property type="evidence" value="ECO:0007669"/>
    <property type="project" value="InterPro"/>
</dbReference>
<name>A0A4R6RHS4_9BURK</name>
<feature type="coiled-coil region" evidence="1">
    <location>
        <begin position="61"/>
        <end position="123"/>
    </location>
</feature>
<sequence>MRWRLLRRRLSISSPRMAVRSHLPWPLRWAVVAVMLGFSGALALWAFEFGRGLAGLPGRDLDAQRSQLAEVRQALDAARRDRDQAQSIANSADSLLKAERVTQQKLAEQVRALEAETQMLKADLGFFERLLPAAGEGLSIRGLQIEAAGAGQWRYQLLVMQQGGRSPAEFRGTVELTLGAQRDGTPGSQPAAVFKQAVQFRQYRRIDGILVAPPGAQPRQVQVRVLDEAGAVRATQAQPL</sequence>
<evidence type="ECO:0000313" key="3">
    <source>
        <dbReference type="Proteomes" id="UP000294593"/>
    </source>
</evidence>
<gene>
    <name evidence="2" type="ORF">EV672_102359</name>
</gene>
<keyword evidence="3" id="KW-1185">Reference proteome</keyword>
<dbReference type="RefSeq" id="WP_133607090.1">
    <property type="nucleotide sequence ID" value="NZ_SNXW01000002.1"/>
</dbReference>
<reference evidence="2 3" key="1">
    <citation type="submission" date="2019-03" db="EMBL/GenBank/DDBJ databases">
        <title>Genomic Encyclopedia of Type Strains, Phase IV (KMG-IV): sequencing the most valuable type-strain genomes for metagenomic binning, comparative biology and taxonomic classification.</title>
        <authorList>
            <person name="Goeker M."/>
        </authorList>
    </citation>
    <scope>NUCLEOTIDE SEQUENCE [LARGE SCALE GENOMIC DNA]</scope>
    <source>
        <strain evidence="2 3">DSM 11901</strain>
    </source>
</reference>